<dbReference type="Gene3D" id="1.10.287.70">
    <property type="match status" value="1"/>
</dbReference>
<keyword evidence="1" id="KW-1133">Transmembrane helix</keyword>
<proteinExistence type="predicted"/>
<feature type="transmembrane region" description="Helical" evidence="1">
    <location>
        <begin position="12"/>
        <end position="32"/>
    </location>
</feature>
<evidence type="ECO:0000313" key="3">
    <source>
        <dbReference type="Proteomes" id="UP001600424"/>
    </source>
</evidence>
<keyword evidence="1" id="KW-0812">Transmembrane</keyword>
<accession>A0ABW6J1D1</accession>
<feature type="transmembrane region" description="Helical" evidence="1">
    <location>
        <begin position="202"/>
        <end position="224"/>
    </location>
</feature>
<feature type="transmembrane region" description="Helical" evidence="1">
    <location>
        <begin position="128"/>
        <end position="150"/>
    </location>
</feature>
<feature type="transmembrane region" description="Helical" evidence="1">
    <location>
        <begin position="44"/>
        <end position="67"/>
    </location>
</feature>
<reference evidence="2 3" key="1">
    <citation type="submission" date="2024-09" db="EMBL/GenBank/DDBJ databases">
        <title>The Natural Products Discovery Center: Release of the First 8490 Sequenced Strains for Exploring Actinobacteria Biosynthetic Diversity.</title>
        <authorList>
            <person name="Kalkreuter E."/>
            <person name="Kautsar S.A."/>
            <person name="Yang D."/>
            <person name="Bader C.D."/>
            <person name="Teijaro C.N."/>
            <person name="Fluegel L."/>
            <person name="Davis C.M."/>
            <person name="Simpson J.R."/>
            <person name="Lauterbach L."/>
            <person name="Steele A.D."/>
            <person name="Gui C."/>
            <person name="Meng S."/>
            <person name="Li G."/>
            <person name="Viehrig K."/>
            <person name="Ye F."/>
            <person name="Su P."/>
            <person name="Kiefer A.F."/>
            <person name="Nichols A."/>
            <person name="Cepeda A.J."/>
            <person name="Yan W."/>
            <person name="Fan B."/>
            <person name="Jiang Y."/>
            <person name="Adhikari A."/>
            <person name="Zheng C.-J."/>
            <person name="Schuster L."/>
            <person name="Cowan T.M."/>
            <person name="Smanski M.J."/>
            <person name="Chevrette M.G."/>
            <person name="De Carvalho L.P.S."/>
            <person name="Shen B."/>
        </authorList>
    </citation>
    <scope>NUCLEOTIDE SEQUENCE [LARGE SCALE GENOMIC DNA]</scope>
    <source>
        <strain evidence="2 3">NPDC056472</strain>
    </source>
</reference>
<dbReference type="InterPro" id="IPR009781">
    <property type="entry name" value="DUF1345"/>
</dbReference>
<dbReference type="Pfam" id="PF07077">
    <property type="entry name" value="DUF1345"/>
    <property type="match status" value="1"/>
</dbReference>
<evidence type="ECO:0000256" key="1">
    <source>
        <dbReference type="SAM" id="Phobius"/>
    </source>
</evidence>
<comment type="caution">
    <text evidence="2">The sequence shown here is derived from an EMBL/GenBank/DDBJ whole genome shotgun (WGS) entry which is preliminary data.</text>
</comment>
<dbReference type="EMBL" id="JBHTRV010000026">
    <property type="protein sequence ID" value="MFE5983728.1"/>
    <property type="molecule type" value="Genomic_DNA"/>
</dbReference>
<gene>
    <name evidence="2" type="ORF">ACFQ63_29060</name>
</gene>
<organism evidence="2 3">
    <name type="scientific">Streptomyces wedmorensis</name>
    <dbReference type="NCBI Taxonomy" id="43759"/>
    <lineage>
        <taxon>Bacteria</taxon>
        <taxon>Bacillati</taxon>
        <taxon>Actinomycetota</taxon>
        <taxon>Actinomycetes</taxon>
        <taxon>Kitasatosporales</taxon>
        <taxon>Streptomycetaceae</taxon>
        <taxon>Streptomyces</taxon>
    </lineage>
</organism>
<keyword evidence="1" id="KW-0472">Membrane</keyword>
<dbReference type="RefSeq" id="WP_386252927.1">
    <property type="nucleotide sequence ID" value="NZ_JBHTRV010000026.1"/>
</dbReference>
<evidence type="ECO:0000313" key="2">
    <source>
        <dbReference type="EMBL" id="MFE5983728.1"/>
    </source>
</evidence>
<dbReference type="Proteomes" id="UP001600424">
    <property type="component" value="Unassembled WGS sequence"/>
</dbReference>
<name>A0ABW6J1D1_STRWE</name>
<protein>
    <submittedName>
        <fullName evidence="2">DUF1345 domain-containing protein</fullName>
    </submittedName>
</protein>
<sequence>MSLVRSWLSERPRGALSLTVAAGTAAVLLLVLDDTAQFTAADVGVVVLFAYLCTYLVVTLTAFSTATPEAIRDWAGRHEERGTVLQRYVLGTAPGPGVSLLIAAAALLVAVVWRPGHLGTQLPTPARVVMALALVVTAWICVLTAFAVCFHADNLVEDEQALDFPGDTPALWPDYLYFALSVMTTFGTTDVEITSREMRRTVAANSAVAFVFNTVTVASLVGALDVS</sequence>
<feature type="transmembrane region" description="Helical" evidence="1">
    <location>
        <begin position="88"/>
        <end position="113"/>
    </location>
</feature>
<keyword evidence="3" id="KW-1185">Reference proteome</keyword>